<feature type="compositionally biased region" description="Basic and acidic residues" evidence="1">
    <location>
        <begin position="930"/>
        <end position="939"/>
    </location>
</feature>
<feature type="region of interest" description="Disordered" evidence="1">
    <location>
        <begin position="1022"/>
        <end position="1080"/>
    </location>
</feature>
<organism evidence="2 4">
    <name type="scientific">Neospora caninum (strain Liverpool)</name>
    <dbReference type="NCBI Taxonomy" id="572307"/>
    <lineage>
        <taxon>Eukaryota</taxon>
        <taxon>Sar</taxon>
        <taxon>Alveolata</taxon>
        <taxon>Apicomplexa</taxon>
        <taxon>Conoidasida</taxon>
        <taxon>Coccidia</taxon>
        <taxon>Eucoccidiorida</taxon>
        <taxon>Eimeriorina</taxon>
        <taxon>Sarcocystidae</taxon>
        <taxon>Neospora</taxon>
    </lineage>
</organism>
<reference evidence="3" key="4">
    <citation type="journal article" date="2015" name="PLoS ONE">
        <title>Comprehensive Evaluation of Toxoplasma gondii VEG and Neospora caninum LIV Genomes with Tachyzoite Stage Transcriptome and Proteome Defines Novel Transcript Features.</title>
        <authorList>
            <person name="Ramaprasad A."/>
            <person name="Mourier T."/>
            <person name="Naeem R."/>
            <person name="Malas T.B."/>
            <person name="Moussa E."/>
            <person name="Panigrahi A."/>
            <person name="Vermont S.J."/>
            <person name="Otto T.D."/>
            <person name="Wastling J."/>
            <person name="Pain A."/>
        </authorList>
    </citation>
    <scope>NUCLEOTIDE SEQUENCE</scope>
    <source>
        <strain evidence="3">Liverpool</strain>
    </source>
</reference>
<dbReference type="RefSeq" id="XP_003885154.1">
    <property type="nucleotide sequence ID" value="XM_003885105.1"/>
</dbReference>
<protein>
    <submittedName>
        <fullName evidence="2">Uncharacterized protein</fullName>
    </submittedName>
</protein>
<feature type="region of interest" description="Disordered" evidence="1">
    <location>
        <begin position="96"/>
        <end position="115"/>
    </location>
</feature>
<feature type="region of interest" description="Disordered" evidence="1">
    <location>
        <begin position="346"/>
        <end position="431"/>
    </location>
</feature>
<sequence length="1593" mass="171517">MNGCPSWRAAEPVPGIEPQTPVSPRRDQTSVAPQRENGAFHSLAVDAQRYRAPSSQLGRRLASRFPGDDMGAHSPEAGGVLRERGAEEPYAISFKRNRQTQAANGATGSAERHGDLTSKSLMHATAAAPRCPLRELDSCVSVSSHIRSLTFHKQVREWIILESSSFNGAPHNDRSDDEPTRFLFPSPLSSFSSSFSPALSSFSSLLGHVAPASPAFESAGGGEPRRHAPLNEASSSSPCPVASGVKASTENLELPETPGAYAASSCAHVPGSAVSPEEKDAVDLAALAHLRTQLVGLLARATPTEREALRRGLHAAGKDQGLRLDQTDWLYLSVLFQVPAFLQTATRATGARRPRDEPRERDKLKQPQCGNSEEGEGDTEQSSGDVAAHATTAERRRTVLKQNGTEQDGSERKGGERVTEADPRGGPNLWERWGEHNCESILSAQGRAVLGAVRTLQQWALSHPLDCHAGSPVCSSRSLPLHQTVAWLLQAALELLAHESEARLERKGEREASSWCEEKENGAPGERRGAGVCGQFCAGEDGLGLADGRSGRREASAIPFVARGSERNREGRRVSLALLQRLFFWTASPHPPLQALAFSIWRQIGLSTHFLSLSLPARSPCVDALESWRKGGHPPTGGACGSVERGDSATSRPGEDGNQGVFRVSEAGGLPLGRAGQETHALEKNAERGVNARELRRVFLLGRASMHLLDCLFLLATRAPQWGVLATNEDLGNKTEGEQRDQVHGDGGAPCAPPGVRSQGKTMGTKRGDKEEAEVLRGTEARSLSPLLLQFAPSLSQLHLLQCLGAALEIASEEARRELLAKRLLPYAVRTISSLKHGAPSRAPEGENAGGDTDQEGQEGNEGGGKESAPERKTGRIVEQRRLPERATSVLMLLEMLQSLPASFLACPGRLQSRGKQDSKVNKTPSFSRSCEDTSKENGCDLPSPCVSSQQGGGAADLADGSPGCTDTLMGCMDSLLEALLEIAFDRAIAQQNRQTASRNELLNGLSASLQRRIDTTLKRTREGASYLRSRPHSETPSSPSLLGCQSPVSAFSRKSPIPDASEGTKHLSGNGDAPPANGSTAADVRVMEKVRNLLSPDRVCEALRGVHTPEVDEERIAVELVCRFCTSALRWRDSSRLPGCIVSRHSVELASFLEHYLCSPQHVARGFLSPAFCSGRVRGEPGQRKGGDERSRGTTTSLLFAAALAVCCCASVGHDSQEERAAETAGARRAAKEGEDSTEDLNGRGAGDRESSTERHIERLWWVIEGGLGPMLRRRPDFLLRALMNAIVFLGTDGRGTCRLLPRLLRASEAAATLLEASGPLLPLRTLRACISVFQNASGEVRPSARWSAPSDPTQVASSADKMPAGALSLSPAGVKDGKETGLLGGAGKHLESHGDTGAGSGGVGSAERQEERRKLTQCVLRHAEAALRRGALAAWREEPEWEEEERKRERPLDEGVDSADSGQDARRRRTGTEETKAREVARLRRQASSDDASATGGRGSDASNCPSRRDEKEEQETEMEEDEEEGKGRSRGEPVSRKRRGEKAEREDFLRSVLRRLGMAARQVEEHHGFAALELRDCVALLDEEFLSARS</sequence>
<feature type="compositionally biased region" description="Basic and acidic residues" evidence="1">
    <location>
        <begin position="1446"/>
        <end position="1455"/>
    </location>
</feature>
<reference evidence="2" key="1">
    <citation type="submission" date="2011-02" db="EMBL/GenBank/DDBJ databases">
        <authorList>
            <person name="Aslett M."/>
        </authorList>
    </citation>
    <scope>NUCLEOTIDE SEQUENCE</scope>
    <source>
        <strain evidence="2">Liverpool</strain>
    </source>
</reference>
<dbReference type="VEuPathDB" id="ToxoDB:NCLIV_055510"/>
<proteinExistence type="predicted"/>
<feature type="region of interest" description="Disordered" evidence="1">
    <location>
        <begin position="733"/>
        <end position="771"/>
    </location>
</feature>
<dbReference type="OMA" id="FLEHYLC"/>
<dbReference type="eggNOG" id="ENOG502QYEM">
    <property type="taxonomic scope" value="Eukaryota"/>
</dbReference>
<evidence type="ECO:0000256" key="1">
    <source>
        <dbReference type="SAM" id="MobiDB-lite"/>
    </source>
</evidence>
<feature type="compositionally biased region" description="Basic and acidic residues" evidence="1">
    <location>
        <begin position="353"/>
        <end position="365"/>
    </location>
</feature>
<feature type="region of interest" description="Disordered" evidence="1">
    <location>
        <begin position="912"/>
        <end position="943"/>
    </location>
</feature>
<feature type="region of interest" description="Disordered" evidence="1">
    <location>
        <begin position="216"/>
        <end position="246"/>
    </location>
</feature>
<name>F0VN30_NEOCL</name>
<feature type="region of interest" description="Disordered" evidence="1">
    <location>
        <begin position="836"/>
        <end position="881"/>
    </location>
</feature>
<feature type="compositionally biased region" description="Basic and acidic residues" evidence="1">
    <location>
        <begin position="409"/>
        <end position="423"/>
    </location>
</feature>
<feature type="region of interest" description="Disordered" evidence="1">
    <location>
        <begin position="1"/>
        <end position="83"/>
    </location>
</feature>
<evidence type="ECO:0000313" key="3">
    <source>
        <dbReference type="EMBL" id="CEL69852.1"/>
    </source>
</evidence>
<feature type="compositionally biased region" description="Basic and acidic residues" evidence="1">
    <location>
        <begin position="733"/>
        <end position="744"/>
    </location>
</feature>
<reference evidence="4" key="3">
    <citation type="journal article" date="2012" name="PLoS Pathog.">
        <title>Comparative genomics of the apicomplexan parasites Toxoplasma gondii and Neospora caninum: Coccidia differing in host range and transmission strategy.</title>
        <authorList>
            <person name="Reid A.J."/>
            <person name="Vermont S.J."/>
            <person name="Cotton J.A."/>
            <person name="Harris D."/>
            <person name="Hill-Cawthorne G.A."/>
            <person name="Konen-Waisman S."/>
            <person name="Latham S.M."/>
            <person name="Mourier T."/>
            <person name="Norton R."/>
            <person name="Quail M.A."/>
            <person name="Sanders M."/>
            <person name="Shanmugam D."/>
            <person name="Sohal A."/>
            <person name="Wasmuth J.D."/>
            <person name="Brunk B."/>
            <person name="Grigg M.E."/>
            <person name="Howard J.C."/>
            <person name="Parkinson J."/>
            <person name="Roos D.S."/>
            <person name="Trees A.J."/>
            <person name="Berriman M."/>
            <person name="Pain A."/>
            <person name="Wastling J.M."/>
        </authorList>
    </citation>
    <scope>NUCLEOTIDE SEQUENCE [LARGE SCALE GENOMIC DNA]</scope>
    <source>
        <strain evidence="4">Liverpool</strain>
    </source>
</reference>
<feature type="compositionally biased region" description="Acidic residues" evidence="1">
    <location>
        <begin position="1515"/>
        <end position="1527"/>
    </location>
</feature>
<feature type="region of interest" description="Disordered" evidence="1">
    <location>
        <begin position="1344"/>
        <end position="1412"/>
    </location>
</feature>
<feature type="region of interest" description="Disordered" evidence="1">
    <location>
        <begin position="1438"/>
        <end position="1550"/>
    </location>
</feature>
<feature type="compositionally biased region" description="Basic and acidic residues" evidence="1">
    <location>
        <begin position="864"/>
        <end position="881"/>
    </location>
</feature>
<gene>
    <name evidence="3" type="ORF">BN1204_055510</name>
    <name evidence="2" type="ORF">NCLIV_055510</name>
</gene>
<dbReference type="Proteomes" id="UP000007494">
    <property type="component" value="Chromosome XI"/>
</dbReference>
<reference evidence="2" key="2">
    <citation type="submission" date="2011-03" db="EMBL/GenBank/DDBJ databases">
        <title>Comparative genomics and transcriptomics of Neospora caninum and Toxoplasma gondii.</title>
        <authorList>
            <person name="Reid A.J."/>
            <person name="Sohal A."/>
            <person name="Harris D."/>
            <person name="Quail M."/>
            <person name="Sanders M."/>
            <person name="Berriman M."/>
            <person name="Wastling J.M."/>
            <person name="Pain A."/>
        </authorList>
    </citation>
    <scope>NUCLEOTIDE SEQUENCE</scope>
    <source>
        <strain evidence="2">Liverpool</strain>
    </source>
</reference>
<dbReference type="GeneID" id="13446841"/>
<feature type="region of interest" description="Disordered" evidence="1">
    <location>
        <begin position="628"/>
        <end position="663"/>
    </location>
</feature>
<evidence type="ECO:0000313" key="2">
    <source>
        <dbReference type="EMBL" id="CBZ55126.1"/>
    </source>
</evidence>
<keyword evidence="4" id="KW-1185">Reference proteome</keyword>
<evidence type="ECO:0000313" key="4">
    <source>
        <dbReference type="Proteomes" id="UP000007494"/>
    </source>
</evidence>
<dbReference type="InParanoid" id="F0VN30"/>
<feature type="region of interest" description="Disordered" evidence="1">
    <location>
        <begin position="1221"/>
        <end position="1252"/>
    </location>
</feature>
<feature type="compositionally biased region" description="Basic and acidic residues" evidence="1">
    <location>
        <begin position="1528"/>
        <end position="1550"/>
    </location>
</feature>
<accession>F0VN30</accession>
<dbReference type="OrthoDB" id="331925at2759"/>
<feature type="compositionally biased region" description="Basic and acidic residues" evidence="1">
    <location>
        <begin position="1472"/>
        <end position="1484"/>
    </location>
</feature>
<dbReference type="EMBL" id="FR823392">
    <property type="protein sequence ID" value="CBZ55126.1"/>
    <property type="molecule type" value="Genomic_DNA"/>
</dbReference>
<dbReference type="EMBL" id="LN714486">
    <property type="protein sequence ID" value="CEL69852.1"/>
    <property type="molecule type" value="Genomic_DNA"/>
</dbReference>